<protein>
    <submittedName>
        <fullName evidence="6">Serine/threonine-protein kinase 10</fullName>
    </submittedName>
</protein>
<dbReference type="InterPro" id="IPR017441">
    <property type="entry name" value="Protein_kinase_ATP_BS"/>
</dbReference>
<gene>
    <name evidence="6" type="ORF">PoB_006754400</name>
</gene>
<dbReference type="SMART" id="SM00220">
    <property type="entry name" value="S_TKc"/>
    <property type="match status" value="1"/>
</dbReference>
<evidence type="ECO:0000313" key="7">
    <source>
        <dbReference type="Proteomes" id="UP000735302"/>
    </source>
</evidence>
<dbReference type="PANTHER" id="PTHR46538:SF3">
    <property type="entry name" value="PROTEIN KINASE DOMAIN-CONTAINING PROTEIN"/>
    <property type="match status" value="1"/>
</dbReference>
<dbReference type="GO" id="GO:0004672">
    <property type="term" value="F:protein kinase activity"/>
    <property type="evidence" value="ECO:0007669"/>
    <property type="project" value="InterPro"/>
</dbReference>
<keyword evidence="6" id="KW-0808">Transferase</keyword>
<keyword evidence="7" id="KW-1185">Reference proteome</keyword>
<feature type="compositionally biased region" description="Basic and acidic residues" evidence="4">
    <location>
        <begin position="380"/>
        <end position="399"/>
    </location>
</feature>
<dbReference type="PANTHER" id="PTHR46538">
    <property type="entry name" value="PROTEIN KINASE DOMAIN-CONTAINING PROTEIN"/>
    <property type="match status" value="1"/>
</dbReference>
<dbReference type="EMBL" id="BLXT01007646">
    <property type="protein sequence ID" value="GFO41039.1"/>
    <property type="molecule type" value="Genomic_DNA"/>
</dbReference>
<proteinExistence type="predicted"/>
<dbReference type="Gene3D" id="1.10.510.10">
    <property type="entry name" value="Transferase(Phosphotransferase) domain 1"/>
    <property type="match status" value="1"/>
</dbReference>
<keyword evidence="2 3" id="KW-0067">ATP-binding</keyword>
<feature type="compositionally biased region" description="Polar residues" evidence="4">
    <location>
        <begin position="583"/>
        <end position="595"/>
    </location>
</feature>
<evidence type="ECO:0000313" key="6">
    <source>
        <dbReference type="EMBL" id="GFO41039.1"/>
    </source>
</evidence>
<dbReference type="InterPro" id="IPR008271">
    <property type="entry name" value="Ser/Thr_kinase_AS"/>
</dbReference>
<feature type="compositionally biased region" description="Basic and acidic residues" evidence="4">
    <location>
        <begin position="469"/>
        <end position="480"/>
    </location>
</feature>
<feature type="compositionally biased region" description="Polar residues" evidence="4">
    <location>
        <begin position="644"/>
        <end position="653"/>
    </location>
</feature>
<evidence type="ECO:0000256" key="4">
    <source>
        <dbReference type="SAM" id="MobiDB-lite"/>
    </source>
</evidence>
<dbReference type="AlphaFoldDB" id="A0AAV4DA74"/>
<evidence type="ECO:0000256" key="2">
    <source>
        <dbReference type="ARBA" id="ARBA00022840"/>
    </source>
</evidence>
<keyword evidence="6" id="KW-0418">Kinase</keyword>
<feature type="compositionally biased region" description="Basic and acidic residues" evidence="4">
    <location>
        <begin position="674"/>
        <end position="694"/>
    </location>
</feature>
<dbReference type="Pfam" id="PF00069">
    <property type="entry name" value="Pkinase"/>
    <property type="match status" value="1"/>
</dbReference>
<dbReference type="SUPFAM" id="SSF56112">
    <property type="entry name" value="Protein kinase-like (PK-like)"/>
    <property type="match status" value="1"/>
</dbReference>
<dbReference type="InterPro" id="IPR011009">
    <property type="entry name" value="Kinase-like_dom_sf"/>
</dbReference>
<accession>A0AAV4DA74</accession>
<reference evidence="6 7" key="1">
    <citation type="journal article" date="2021" name="Elife">
        <title>Chloroplast acquisition without the gene transfer in kleptoplastic sea slugs, Plakobranchus ocellatus.</title>
        <authorList>
            <person name="Maeda T."/>
            <person name="Takahashi S."/>
            <person name="Yoshida T."/>
            <person name="Shimamura S."/>
            <person name="Takaki Y."/>
            <person name="Nagai Y."/>
            <person name="Toyoda A."/>
            <person name="Suzuki Y."/>
            <person name="Arimoto A."/>
            <person name="Ishii H."/>
            <person name="Satoh N."/>
            <person name="Nishiyama T."/>
            <person name="Hasebe M."/>
            <person name="Maruyama T."/>
            <person name="Minagawa J."/>
            <person name="Obokata J."/>
            <person name="Shigenobu S."/>
        </authorList>
    </citation>
    <scope>NUCLEOTIDE SEQUENCE [LARGE SCALE GENOMIC DNA]</scope>
</reference>
<evidence type="ECO:0000256" key="1">
    <source>
        <dbReference type="ARBA" id="ARBA00022741"/>
    </source>
</evidence>
<dbReference type="InterPro" id="IPR000719">
    <property type="entry name" value="Prot_kinase_dom"/>
</dbReference>
<feature type="compositionally biased region" description="Polar residues" evidence="4">
    <location>
        <begin position="695"/>
        <end position="706"/>
    </location>
</feature>
<dbReference type="PROSITE" id="PS00108">
    <property type="entry name" value="PROTEIN_KINASE_ST"/>
    <property type="match status" value="1"/>
</dbReference>
<feature type="compositionally biased region" description="Basic and acidic residues" evidence="4">
    <location>
        <begin position="619"/>
        <end position="639"/>
    </location>
</feature>
<dbReference type="InterPro" id="IPR051585">
    <property type="entry name" value="STE20_Ser/Thr_Kinases"/>
</dbReference>
<keyword evidence="1 3" id="KW-0547">Nucleotide-binding</keyword>
<feature type="region of interest" description="Disordered" evidence="4">
    <location>
        <begin position="616"/>
        <end position="735"/>
    </location>
</feature>
<sequence>MSFLNNFKKLFRFGTDESNVPKKGQWNEHIKKDIDPLLNWEILGEIGEGAFGAVYKARNKEAKTFAALKQVEIKNEEDLEDFSVEINILAECPHKNVVGLHEAFFYDNKLWMFIEFCEGGALDSIMVDLEKPLTEPMIRFVAHEMCEALAYLHDHKVIHRDIKAGNVLLTLDGEVKLADFGVSAKNTKTLQRRDTFIGTPYWMAPEVIMCESFKDTPYDFKADIWSLGITLIEFAQIEPPNKEMHPMRVLIKIQKSDPPNFDRPSRWSKNFKDFVSKCLVKNPDARATAHELLQHPFIKDYRDKKALLDLILEAKAEVVEVVEDLSEEDDIMAIKRNMSADSHSIDLDNISTTSDDKEKDKPEEAVTKVPSRKLSGPPEVPKEEKKKEMAPEPPQEVKKKVPAPEPQKDEKKEELISPKEGTEAKTPQDVPSEETQKETQAEDPGVSREEKLVSKTIEEETPAQVSIVEPEKAGGEDTEKAVEVATDIVTDIIDDVLTSTTKEPSVASVVFETFKDFVSPDDGVKEENEAGDKAVAEEGYSVDDIINELTNDKSKPTEEEGKKAEQEPAAEEENLPEPEVATPPSNEDSPKTITFSGKPVPEASTVVVNGYVANTSVADSEHQEISMKKDKAPEPHKSDGIPSISVSQSSNNNPKPVPLSLVSTPVPQTDLDTFETRMSHDVSHLDEDVDKKSDSGSVNTVDSSGDVTEPDREAETVQVQRRQKGHIRPRHESKSHYRTIAKTRTYVKDGQVVTSTTTKVIATGEENKVREDHLHRSVAFY</sequence>
<dbReference type="Proteomes" id="UP000735302">
    <property type="component" value="Unassembled WGS sequence"/>
</dbReference>
<feature type="region of interest" description="Disordered" evidence="4">
    <location>
        <begin position="345"/>
        <end position="480"/>
    </location>
</feature>
<feature type="compositionally biased region" description="Basic and acidic residues" evidence="4">
    <location>
        <begin position="434"/>
        <end position="458"/>
    </location>
</feature>
<name>A0AAV4DA74_9GAST</name>
<organism evidence="6 7">
    <name type="scientific">Plakobranchus ocellatus</name>
    <dbReference type="NCBI Taxonomy" id="259542"/>
    <lineage>
        <taxon>Eukaryota</taxon>
        <taxon>Metazoa</taxon>
        <taxon>Spiralia</taxon>
        <taxon>Lophotrochozoa</taxon>
        <taxon>Mollusca</taxon>
        <taxon>Gastropoda</taxon>
        <taxon>Heterobranchia</taxon>
        <taxon>Euthyneura</taxon>
        <taxon>Panpulmonata</taxon>
        <taxon>Sacoglossa</taxon>
        <taxon>Placobranchoidea</taxon>
        <taxon>Plakobranchidae</taxon>
        <taxon>Plakobranchus</taxon>
    </lineage>
</organism>
<feature type="binding site" evidence="3">
    <location>
        <position position="69"/>
    </location>
    <ligand>
        <name>ATP</name>
        <dbReference type="ChEBI" id="CHEBI:30616"/>
    </ligand>
</feature>
<feature type="compositionally biased region" description="Low complexity" evidence="4">
    <location>
        <begin position="658"/>
        <end position="667"/>
    </location>
</feature>
<dbReference type="FunFam" id="1.10.510.10:FF:001298">
    <property type="entry name" value="STE20-like kinase"/>
    <property type="match status" value="1"/>
</dbReference>
<dbReference type="PROSITE" id="PS00107">
    <property type="entry name" value="PROTEIN_KINASE_ATP"/>
    <property type="match status" value="1"/>
</dbReference>
<comment type="caution">
    <text evidence="6">The sequence shown here is derived from an EMBL/GenBank/DDBJ whole genome shotgun (WGS) entry which is preliminary data.</text>
</comment>
<dbReference type="PROSITE" id="PS50011">
    <property type="entry name" value="PROTEIN_KINASE_DOM"/>
    <property type="match status" value="1"/>
</dbReference>
<dbReference type="Gene3D" id="3.30.200.20">
    <property type="entry name" value="Phosphorylase Kinase, domain 1"/>
    <property type="match status" value="1"/>
</dbReference>
<evidence type="ECO:0000259" key="5">
    <source>
        <dbReference type="PROSITE" id="PS50011"/>
    </source>
</evidence>
<evidence type="ECO:0000256" key="3">
    <source>
        <dbReference type="PROSITE-ProRule" id="PRU10141"/>
    </source>
</evidence>
<feature type="compositionally biased region" description="Basic and acidic residues" evidence="4">
    <location>
        <begin position="354"/>
        <end position="366"/>
    </location>
</feature>
<feature type="region of interest" description="Disordered" evidence="4">
    <location>
        <begin position="519"/>
        <end position="601"/>
    </location>
</feature>
<dbReference type="GO" id="GO:0005524">
    <property type="term" value="F:ATP binding"/>
    <property type="evidence" value="ECO:0007669"/>
    <property type="project" value="UniProtKB-UniRule"/>
</dbReference>
<feature type="domain" description="Protein kinase" evidence="5">
    <location>
        <begin position="40"/>
        <end position="298"/>
    </location>
</feature>
<feature type="compositionally biased region" description="Basic and acidic residues" evidence="4">
    <location>
        <begin position="550"/>
        <end position="566"/>
    </location>
</feature>
<feature type="compositionally biased region" description="Basic and acidic residues" evidence="4">
    <location>
        <begin position="522"/>
        <end position="536"/>
    </location>
</feature>
<feature type="compositionally biased region" description="Basic and acidic residues" evidence="4">
    <location>
        <begin position="406"/>
        <end position="423"/>
    </location>
</feature>